<reference evidence="2 3" key="1">
    <citation type="submission" date="2020-10" db="EMBL/GenBank/DDBJ databases">
        <title>Bacillus sp. HD4P25, an endophyte from a halophyte.</title>
        <authorList>
            <person name="Sun J.-Q."/>
        </authorList>
    </citation>
    <scope>NUCLEOTIDE SEQUENCE [LARGE SCALE GENOMIC DNA]</scope>
    <source>
        <strain evidence="2 3">YIM 93174</strain>
    </source>
</reference>
<dbReference type="Proteomes" id="UP001516662">
    <property type="component" value="Unassembled WGS sequence"/>
</dbReference>
<keyword evidence="3" id="KW-1185">Reference proteome</keyword>
<organism evidence="2 3">
    <name type="scientific">Litchfieldia luteola</name>
    <dbReference type="NCBI Taxonomy" id="682179"/>
    <lineage>
        <taxon>Bacteria</taxon>
        <taxon>Bacillati</taxon>
        <taxon>Bacillota</taxon>
        <taxon>Bacilli</taxon>
        <taxon>Bacillales</taxon>
        <taxon>Bacillaceae</taxon>
        <taxon>Litchfieldia</taxon>
    </lineage>
</organism>
<dbReference type="EMBL" id="JADCLJ010000021">
    <property type="protein sequence ID" value="MBE4909118.1"/>
    <property type="molecule type" value="Genomic_DNA"/>
</dbReference>
<gene>
    <name evidence="2" type="ORF">IMZ08_13705</name>
</gene>
<name>A0ABR9QKU7_9BACI</name>
<feature type="transmembrane region" description="Helical" evidence="1">
    <location>
        <begin position="69"/>
        <end position="91"/>
    </location>
</feature>
<feature type="transmembrane region" description="Helical" evidence="1">
    <location>
        <begin position="12"/>
        <end position="33"/>
    </location>
</feature>
<keyword evidence="1" id="KW-0812">Transmembrane</keyword>
<proteinExistence type="predicted"/>
<evidence type="ECO:0000313" key="3">
    <source>
        <dbReference type="Proteomes" id="UP001516662"/>
    </source>
</evidence>
<sequence length="196" mass="23526">MREIVNKAFRYLVFVFLFVVFVKFDYLIDFLYLNEMMLYMVYILVLIALLSFVRWLDRWMGTVHYKFPIQLITCFLLILFLIHEMFTPYFYTDHSLKETGLEKIEMYHELSNEELSVVERAKLAEDAFIKIQAHAYSVGQYPVDLVEKIEVIDLKRNYYQYELTVKGEHNGIEKRYTYTFEKEGFVFKISGFAVGN</sequence>
<evidence type="ECO:0000313" key="2">
    <source>
        <dbReference type="EMBL" id="MBE4909118.1"/>
    </source>
</evidence>
<feature type="transmembrane region" description="Helical" evidence="1">
    <location>
        <begin position="39"/>
        <end position="57"/>
    </location>
</feature>
<dbReference type="RefSeq" id="WP_193537436.1">
    <property type="nucleotide sequence ID" value="NZ_JADCLJ010000021.1"/>
</dbReference>
<accession>A0ABR9QKU7</accession>
<comment type="caution">
    <text evidence="2">The sequence shown here is derived from an EMBL/GenBank/DDBJ whole genome shotgun (WGS) entry which is preliminary data.</text>
</comment>
<keyword evidence="1" id="KW-1133">Transmembrane helix</keyword>
<protein>
    <submittedName>
        <fullName evidence="2">Uncharacterized protein</fullName>
    </submittedName>
</protein>
<keyword evidence="1" id="KW-0472">Membrane</keyword>
<evidence type="ECO:0000256" key="1">
    <source>
        <dbReference type="SAM" id="Phobius"/>
    </source>
</evidence>